<dbReference type="Pfam" id="PF13966">
    <property type="entry name" value="zf-RVT"/>
    <property type="match status" value="1"/>
</dbReference>
<evidence type="ECO:0000256" key="5">
    <source>
        <dbReference type="ARBA" id="ARBA00023268"/>
    </source>
</evidence>
<keyword evidence="7" id="KW-0239">DNA-directed DNA polymerase</keyword>
<dbReference type="InterPro" id="IPR000477">
    <property type="entry name" value="RT_dom"/>
</dbReference>
<evidence type="ECO:0000313" key="7">
    <source>
        <dbReference type="EMBL" id="GEU79812.1"/>
    </source>
</evidence>
<dbReference type="GO" id="GO:0015074">
    <property type="term" value="P:DNA integration"/>
    <property type="evidence" value="ECO:0007669"/>
    <property type="project" value="InterPro"/>
</dbReference>
<dbReference type="InterPro" id="IPR041577">
    <property type="entry name" value="RT_RNaseH_2"/>
</dbReference>
<evidence type="ECO:0000259" key="6">
    <source>
        <dbReference type="PROSITE" id="PS50994"/>
    </source>
</evidence>
<gene>
    <name evidence="7" type="ORF">Tci_051790</name>
</gene>
<dbReference type="Gene3D" id="3.30.420.10">
    <property type="entry name" value="Ribonuclease H-like superfamily/Ribonuclease H"/>
    <property type="match status" value="1"/>
</dbReference>
<evidence type="ECO:0000256" key="1">
    <source>
        <dbReference type="ARBA" id="ARBA00022679"/>
    </source>
</evidence>
<dbReference type="Pfam" id="PF17919">
    <property type="entry name" value="RT_RNaseH_2"/>
    <property type="match status" value="1"/>
</dbReference>
<dbReference type="PROSITE" id="PS50994">
    <property type="entry name" value="INTEGRASE"/>
    <property type="match status" value="1"/>
</dbReference>
<evidence type="ECO:0000256" key="3">
    <source>
        <dbReference type="ARBA" id="ARBA00022722"/>
    </source>
</evidence>
<dbReference type="InterPro" id="IPR012337">
    <property type="entry name" value="RNaseH-like_sf"/>
</dbReference>
<dbReference type="GO" id="GO:0003887">
    <property type="term" value="F:DNA-directed DNA polymerase activity"/>
    <property type="evidence" value="ECO:0007669"/>
    <property type="project" value="UniProtKB-KW"/>
</dbReference>
<organism evidence="7">
    <name type="scientific">Tanacetum cinerariifolium</name>
    <name type="common">Dalmatian daisy</name>
    <name type="synonym">Chrysanthemum cinerariifolium</name>
    <dbReference type="NCBI Taxonomy" id="118510"/>
    <lineage>
        <taxon>Eukaryota</taxon>
        <taxon>Viridiplantae</taxon>
        <taxon>Streptophyta</taxon>
        <taxon>Embryophyta</taxon>
        <taxon>Tracheophyta</taxon>
        <taxon>Spermatophyta</taxon>
        <taxon>Magnoliopsida</taxon>
        <taxon>eudicotyledons</taxon>
        <taxon>Gunneridae</taxon>
        <taxon>Pentapetalae</taxon>
        <taxon>asterids</taxon>
        <taxon>campanulids</taxon>
        <taxon>Asterales</taxon>
        <taxon>Asteraceae</taxon>
        <taxon>Asteroideae</taxon>
        <taxon>Anthemideae</taxon>
        <taxon>Anthemidinae</taxon>
        <taxon>Tanacetum</taxon>
    </lineage>
</organism>
<dbReference type="PANTHER" id="PTHR37984:SF5">
    <property type="entry name" value="PROTEIN NYNRIN-LIKE"/>
    <property type="match status" value="1"/>
</dbReference>
<keyword evidence="4" id="KW-0378">Hydrolase</keyword>
<evidence type="ECO:0000256" key="2">
    <source>
        <dbReference type="ARBA" id="ARBA00022695"/>
    </source>
</evidence>
<name>A0A6L2N3T4_TANCI</name>
<dbReference type="CDD" id="cd01647">
    <property type="entry name" value="RT_LTR"/>
    <property type="match status" value="1"/>
</dbReference>
<dbReference type="GO" id="GO:0003676">
    <property type="term" value="F:nucleic acid binding"/>
    <property type="evidence" value="ECO:0007669"/>
    <property type="project" value="InterPro"/>
</dbReference>
<dbReference type="InterPro" id="IPR026960">
    <property type="entry name" value="RVT-Znf"/>
</dbReference>
<dbReference type="FunFam" id="3.30.70.270:FF:000020">
    <property type="entry name" value="Transposon Tf2-6 polyprotein-like Protein"/>
    <property type="match status" value="1"/>
</dbReference>
<keyword evidence="1" id="KW-0808">Transferase</keyword>
<dbReference type="EMBL" id="BKCJ010007952">
    <property type="protein sequence ID" value="GEU79812.1"/>
    <property type="molecule type" value="Genomic_DNA"/>
</dbReference>
<evidence type="ECO:0000256" key="4">
    <source>
        <dbReference type="ARBA" id="ARBA00022759"/>
    </source>
</evidence>
<dbReference type="Gene3D" id="2.40.70.10">
    <property type="entry name" value="Acid Proteases"/>
    <property type="match status" value="1"/>
</dbReference>
<comment type="caution">
    <text evidence="7">The sequence shown here is derived from an EMBL/GenBank/DDBJ whole genome shotgun (WGS) entry which is preliminary data.</text>
</comment>
<dbReference type="InterPro" id="IPR021109">
    <property type="entry name" value="Peptidase_aspartic_dom_sf"/>
</dbReference>
<keyword evidence="5" id="KW-0511">Multifunctional enzyme</keyword>
<feature type="domain" description="Integrase catalytic" evidence="6">
    <location>
        <begin position="1675"/>
        <end position="1789"/>
    </location>
</feature>
<dbReference type="Pfam" id="PF00665">
    <property type="entry name" value="rve"/>
    <property type="match status" value="1"/>
</dbReference>
<accession>A0A6L2N3T4</accession>
<dbReference type="GO" id="GO:0004519">
    <property type="term" value="F:endonuclease activity"/>
    <property type="evidence" value="ECO:0007669"/>
    <property type="project" value="UniProtKB-KW"/>
</dbReference>
<dbReference type="SUPFAM" id="SSF56672">
    <property type="entry name" value="DNA/RNA polymerases"/>
    <property type="match status" value="2"/>
</dbReference>
<dbReference type="InterPro" id="IPR043128">
    <property type="entry name" value="Rev_trsase/Diguanyl_cyclase"/>
</dbReference>
<dbReference type="CDD" id="cd00303">
    <property type="entry name" value="retropepsin_like"/>
    <property type="match status" value="1"/>
</dbReference>
<keyword evidence="3" id="KW-0540">Nuclease</keyword>
<dbReference type="InterPro" id="IPR001584">
    <property type="entry name" value="Integrase_cat-core"/>
</dbReference>
<keyword evidence="4" id="KW-0255">Endonuclease</keyword>
<proteinExistence type="predicted"/>
<keyword evidence="2" id="KW-0548">Nucleotidyltransferase</keyword>
<reference evidence="7" key="1">
    <citation type="journal article" date="2019" name="Sci. Rep.">
        <title>Draft genome of Tanacetum cinerariifolium, the natural source of mosquito coil.</title>
        <authorList>
            <person name="Yamashiro T."/>
            <person name="Shiraishi A."/>
            <person name="Satake H."/>
            <person name="Nakayama K."/>
        </authorList>
    </citation>
    <scope>NUCLEOTIDE SEQUENCE</scope>
</reference>
<dbReference type="Pfam" id="PF00078">
    <property type="entry name" value="RVT_1"/>
    <property type="match status" value="2"/>
</dbReference>
<dbReference type="PANTHER" id="PTHR37984">
    <property type="entry name" value="PROTEIN CBG26694"/>
    <property type="match status" value="1"/>
</dbReference>
<dbReference type="Gene3D" id="3.30.70.270">
    <property type="match status" value="2"/>
</dbReference>
<protein>
    <submittedName>
        <fullName evidence="7">DNA-directed DNA polymerase</fullName>
    </submittedName>
</protein>
<dbReference type="InterPro" id="IPR036397">
    <property type="entry name" value="RNaseH_sf"/>
</dbReference>
<dbReference type="InterPro" id="IPR043502">
    <property type="entry name" value="DNA/RNA_pol_sf"/>
</dbReference>
<dbReference type="SUPFAM" id="SSF53098">
    <property type="entry name" value="Ribonuclease H-like"/>
    <property type="match status" value="1"/>
</dbReference>
<sequence>MILLSFTVTNGNPSSVNIKQHCGSKYGKSSAYALEDPTLRDGNPVKEIILKLNLPDHRCKRNVSNEDIKSAVWDYGMNKSPGPDGFTFEFFRRYWKLLEHDIVAAVKEFFASGTFPPRCISYFFTLIPKIHDAKVVKDYHPISLIGCLYKIIANILANRLGFVILGLISDVQSAFVSNRQILDCPFILNELLSWCKHKKFKAMVFKVDFEKTFDFIRWDYLQNILKMFGFGDKWCGWINGCLNSAMGSVLVNGSPTSEFQFHKGLFLGIPIDSSLTLSHLFFVDDAIFVEEVEATATTMGCSIFTTPFIHFGVKFSKKINHAKMVDTFPRPPRGGAEEEQLGFLLSLMDGLILTNILDHWEEVTTRWVKVLPIKINVFAWRVCLDKLPTRLNLFLKSIDILTIVCPLCHASVEFCSHVFFSCPMARHLWRKLMRWWELEDIVLTSYNDWILWIYSSRLSKRLKEVMEGKDYAKTVKTGQYRTQDWNLFPAPQPYEIITLPHLHIPHAPAPLSQLSKWCNLIGRSNRRRIPSIVEPEIQTIAEIVLMADRTMEELLQAPMEGYGEAIVILEILAKNFEIKTYLLQDHPNNAIKLMLFPYSLEDGARIWYEKEPPNSILTWDDLVNKFVNQFFPLRACPHHRFSKLTQIDTFYNGLTEQDHDSLNAASGGNLLNKTTREALKIIENKSKVRYSRSKSNVSRVNTNSRDVVSKTDDRIDKLADQISNLVEIVNKQVIAPAKVVEKTCVTYGGDHAYYKCIATNSNPSSVCAATGSYNQVSLPNRASHQIPPPGFLPQFKTIQIGFQNQPFSVPNNQIPPSVSNEFSSYIKSNEIMIKSMQNQINVLRGDFNKQEENLRRNLNNDMRSILGSFFQNQPSTSGTLSSNIVPNPKGEMKAVTTRSGLAYEGPSIPTESPLEKVDEQNTEEILDKEHSNSSGSTAQVQPPVVPILILEPDVPRTQSKPTIPYPSRLNDQKLREKTTNQMEKFFQIFHDLHFDINFADALLLMPKFASTIKRMEVCHSLADLGASINLMPLSIWKKLSLLELTPTRMTLELADRSITHHKGVAKDVFVKVGKFHFPTNFVVVDFEADPRVPLILGRSFLRTGRALVDVYGEGITLRVNDKSITFNLNQTRRYSLTYNDTSVNRVDVIDIACEDFVQDVLDFQYNPKSSSPTLVFDDSISESDSSKEPIVKSSSPILTPFGESDFFLEEIEDFLNDDSILTETENSAYDPEGDILFLEKLLNEDPFQLPLMDLKVAEESKEKFFVEEPPELELKELPSHLEYAFLEDSNKLAVIIAKNLKVNEREALINVLKSHKRAIAWKIFDIKGIDPRFCTHKILMEDDYKPAVQSQRRVNPKIHNVIKKEVIKLLDASMIYPIFDNPWVSPIHCVPKKEGMTVVANENNELIPTRLVTGWRVCIDYRKLNDATRKDHFPLPFMDQMLKRLAGNVFYCFLDGTFQRCMMSIFHDMIEKTMEVFMDDFLIFGDNFLSCLTNLDKMLNHCEETNLVLNWEKCHFMRRECIVLGHKISKSGIEVDREKVDVIAKLPHPTTVKGVRSFLGHAGFYRHFIQDFSKIARPMTHLLEKETPFFFSKECIDAFNTLKKKLTEAPILVVPDWNLPFELMCDASDYAIGAVLGQSKKVFDVGFFRPSIYRDAYEMIKTCDICQRQGKISQRDEIPQNSIQVCEIFDIWGIDFMGPFPSFKGNKYILVDVDYLSKWVEAKALPTNDARVIVKFLKSLFSRFGTPRAIISDRGTYFCNDQFSRVMIKYGVTHRLAIAYHPQTSGQVKTAGDHRKLQLNELSELHDQAYENYVIYKERTKKLHDSKIKNRIFNVGDQVLLFNSRLKIFYGKLKTRWSGPFNITRVFPYGTIELSQPNGPNFKVNDHHVKHYFGGDIPSNVAPDLHTFPMDN</sequence>
<dbReference type="InterPro" id="IPR050951">
    <property type="entry name" value="Retrovirus_Pol_polyprotein"/>
</dbReference>